<dbReference type="AlphaFoldDB" id="A0A7M5X9R9"/>
<dbReference type="PANTHER" id="PTHR14454:SF11">
    <property type="entry name" value="SERRANO, ISOFORM F"/>
    <property type="match status" value="1"/>
</dbReference>
<dbReference type="EnsemblMetazoa" id="CLYHEMT019755.1">
    <property type="protein sequence ID" value="CLYHEMP019755.1"/>
    <property type="gene ID" value="CLYHEMG019755"/>
</dbReference>
<dbReference type="CDD" id="cd09487">
    <property type="entry name" value="SAM_superfamily"/>
    <property type="match status" value="1"/>
</dbReference>
<feature type="compositionally biased region" description="Polar residues" evidence="1">
    <location>
        <begin position="344"/>
        <end position="353"/>
    </location>
</feature>
<organism evidence="3 4">
    <name type="scientific">Clytia hemisphaerica</name>
    <dbReference type="NCBI Taxonomy" id="252671"/>
    <lineage>
        <taxon>Eukaryota</taxon>
        <taxon>Metazoa</taxon>
        <taxon>Cnidaria</taxon>
        <taxon>Hydrozoa</taxon>
        <taxon>Hydroidolina</taxon>
        <taxon>Leptothecata</taxon>
        <taxon>Obeliida</taxon>
        <taxon>Clytiidae</taxon>
        <taxon>Clytia</taxon>
    </lineage>
</organism>
<feature type="compositionally biased region" description="Acidic residues" evidence="1">
    <location>
        <begin position="355"/>
        <end position="368"/>
    </location>
</feature>
<feature type="compositionally biased region" description="Basic and acidic residues" evidence="1">
    <location>
        <begin position="393"/>
        <end position="420"/>
    </location>
</feature>
<feature type="domain" description="SAM" evidence="2">
    <location>
        <begin position="655"/>
        <end position="706"/>
    </location>
</feature>
<dbReference type="RefSeq" id="XP_066922826.1">
    <property type="nucleotide sequence ID" value="XM_067066725.1"/>
</dbReference>
<sequence>MEALEWSECSETLDDLLKNPRVQLPQLLKLSSSFKDINSNESLQKDQIIVIRSKETIETIHGVDADGKTIIIPIDCPFKTRRKVSPGKEKVFDSVTELAQSDPLPRFVEVKEAHDVQNLSNGDRLKVVIVEKAAGAPSVLHCRSSSGKHVKISVNENISFQSSVSDGSDQSIAKLSEKSREFPFCVEFLKQKETPDIHTKLGIFTIQECKSETVVIASATVNSKEIAIVFPLHSEFSFQVTSKLKMAKDEAYRELCNNSSSIDPEKIVEFINHKSPKDTQMQYVLPLKKLQKILDFDYSPDTDQPSPKEKQKSNDKPKSARKEKKESPKIEKENKSRKDKPTKQLPSLTQNDSAVELEESDNEIEEEPLPPNTLVADSEQKEILKREIKERERQIKLEKEQMKAEKKREKKLKKEREKEEKKKKKLSTSSLSSTTSAPGSPVDIAVESEDIYIVPQDEVDAASPESPRTEEEQQSQFAMYLMGKVKKVRDRTTSMGFRPKNKKRGKLRKEDIEYISGEHLGPIIPQDESYYSGLGNDEAFSDSLYEALPGEMAYESLDLVAQAQRSLTLPVQTENSGDSGFDEIDQARIKAWRDSMAPPPLPGNHPLQNHSAHEEENLYETAVDCKKAVQQGQSMAAWQNFYDSVHQSTNEIATWDMEDVASCLSDLLLTNYIEVFSDSQVDGQLLLDLDESVLKDLGLSPFEARKLRKFVFGWRPDTVRPPTYPQRLGFDSKDPTQWNEGDVVKHLQTIDLNDFANFCQSNQVNGELLKDLCVDDVLMGTIITTKDKKLKAVKIKNYVIDQWRPKKKGEGNYMSSQSILPPEKRSLSTANINKVGNNSPKVTIASQVSASTTNINKVSSGASPKARNSPPSKKITTGGDAPLIARMKQQLEDNKNNWKEKK</sequence>
<accession>A0A7M5X9R9</accession>
<feature type="region of interest" description="Disordered" evidence="1">
    <location>
        <begin position="855"/>
        <end position="881"/>
    </location>
</feature>
<dbReference type="InterPro" id="IPR052281">
    <property type="entry name" value="GAREM"/>
</dbReference>
<reference evidence="3" key="1">
    <citation type="submission" date="2021-01" db="UniProtKB">
        <authorList>
            <consortium name="EnsemblMetazoa"/>
        </authorList>
    </citation>
    <scope>IDENTIFICATION</scope>
</reference>
<evidence type="ECO:0000313" key="4">
    <source>
        <dbReference type="Proteomes" id="UP000594262"/>
    </source>
</evidence>
<dbReference type="Pfam" id="PF00536">
    <property type="entry name" value="SAM_1"/>
    <property type="match status" value="1"/>
</dbReference>
<dbReference type="PROSITE" id="PS50105">
    <property type="entry name" value="SAM_DOMAIN"/>
    <property type="match status" value="1"/>
</dbReference>
<dbReference type="SMART" id="SM00454">
    <property type="entry name" value="SAM"/>
    <property type="match status" value="1"/>
</dbReference>
<evidence type="ECO:0000259" key="2">
    <source>
        <dbReference type="PROSITE" id="PS50105"/>
    </source>
</evidence>
<dbReference type="InterPro" id="IPR013761">
    <property type="entry name" value="SAM/pointed_sf"/>
</dbReference>
<feature type="compositionally biased region" description="Low complexity" evidence="1">
    <location>
        <begin position="427"/>
        <end position="436"/>
    </location>
</feature>
<dbReference type="Proteomes" id="UP000594262">
    <property type="component" value="Unplaced"/>
</dbReference>
<name>A0A7M5X9R9_9CNID</name>
<protein>
    <recommendedName>
        <fullName evidence="2">SAM domain-containing protein</fullName>
    </recommendedName>
</protein>
<dbReference type="Gene3D" id="1.10.150.50">
    <property type="entry name" value="Transcription Factor, Ets-1"/>
    <property type="match status" value="2"/>
</dbReference>
<feature type="compositionally biased region" description="Basic and acidic residues" evidence="1">
    <location>
        <begin position="306"/>
        <end position="342"/>
    </location>
</feature>
<dbReference type="PANTHER" id="PTHR14454">
    <property type="entry name" value="GRB2-ASSOCIATED AND REGULATOR OF MAPK PROTEIN FAMILY MEMBER"/>
    <property type="match status" value="1"/>
</dbReference>
<dbReference type="SUPFAM" id="SSF47769">
    <property type="entry name" value="SAM/Pointed domain"/>
    <property type="match status" value="2"/>
</dbReference>
<dbReference type="InterPro" id="IPR001660">
    <property type="entry name" value="SAM"/>
</dbReference>
<proteinExistence type="predicted"/>
<evidence type="ECO:0000256" key="1">
    <source>
        <dbReference type="SAM" id="MobiDB-lite"/>
    </source>
</evidence>
<dbReference type="GeneID" id="136810151"/>
<evidence type="ECO:0000313" key="3">
    <source>
        <dbReference type="EnsemblMetazoa" id="CLYHEMP019755.1"/>
    </source>
</evidence>
<feature type="region of interest" description="Disordered" evidence="1">
    <location>
        <begin position="393"/>
        <end position="474"/>
    </location>
</feature>
<dbReference type="OrthoDB" id="6077228at2759"/>
<feature type="region of interest" description="Disordered" evidence="1">
    <location>
        <begin position="297"/>
        <end position="381"/>
    </location>
</feature>
<keyword evidence="4" id="KW-1185">Reference proteome</keyword>